<sequence length="27" mass="3252">MLIYMQRPDATHVAGFNKWRDQFGRNV</sequence>
<dbReference type="EMBL" id="AJWZ01002105">
    <property type="protein sequence ID" value="EKC71875.1"/>
    <property type="molecule type" value="Genomic_DNA"/>
</dbReference>
<evidence type="ECO:0000313" key="1">
    <source>
        <dbReference type="EMBL" id="EKC71875.1"/>
    </source>
</evidence>
<feature type="non-terminal residue" evidence="1">
    <location>
        <position position="27"/>
    </location>
</feature>
<protein>
    <submittedName>
        <fullName evidence="1">Uncharacterized protein</fullName>
    </submittedName>
</protein>
<reference evidence="1" key="1">
    <citation type="journal article" date="2013" name="Environ. Microbiol.">
        <title>Microbiota from the distal guts of lean and obese adolescents exhibit partial functional redundancy besides clear differences in community structure.</title>
        <authorList>
            <person name="Ferrer M."/>
            <person name="Ruiz A."/>
            <person name="Lanza F."/>
            <person name="Haange S.B."/>
            <person name="Oberbach A."/>
            <person name="Till H."/>
            <person name="Bargiela R."/>
            <person name="Campoy C."/>
            <person name="Segura M.T."/>
            <person name="Richter M."/>
            <person name="von Bergen M."/>
            <person name="Seifert J."/>
            <person name="Suarez A."/>
        </authorList>
    </citation>
    <scope>NUCLEOTIDE SEQUENCE</scope>
</reference>
<proteinExistence type="predicted"/>
<comment type="caution">
    <text evidence="1">The sequence shown here is derived from an EMBL/GenBank/DDBJ whole genome shotgun (WGS) entry which is preliminary data.</text>
</comment>
<organism evidence="1">
    <name type="scientific">human gut metagenome</name>
    <dbReference type="NCBI Taxonomy" id="408170"/>
    <lineage>
        <taxon>unclassified sequences</taxon>
        <taxon>metagenomes</taxon>
        <taxon>organismal metagenomes</taxon>
    </lineage>
</organism>
<gene>
    <name evidence="1" type="ORF">OBE_03175</name>
</gene>
<dbReference type="AlphaFoldDB" id="K1U0I5"/>
<name>K1U0I5_9ZZZZ</name>
<accession>K1U0I5</accession>